<feature type="active site" description="Nucleophile" evidence="6">
    <location>
        <position position="88"/>
    </location>
</feature>
<keyword evidence="10" id="KW-1185">Reference proteome</keyword>
<dbReference type="SUPFAM" id="SSF52096">
    <property type="entry name" value="ClpP/crotonase"/>
    <property type="match status" value="1"/>
</dbReference>
<keyword evidence="3 6" id="KW-0378">Hydrolase</keyword>
<dbReference type="InterPro" id="IPR033135">
    <property type="entry name" value="ClpP_His_AS"/>
</dbReference>
<comment type="function">
    <text evidence="6">Cleaves peptides in various proteins in a process that requires ATP hydrolysis. Has a chymotrypsin-like activity. Plays a major role in the degradation of misfolded proteins.</text>
</comment>
<name>A0ABW5ZXH3_9FLAO</name>
<feature type="active site" evidence="6 7">
    <location>
        <position position="113"/>
    </location>
</feature>
<evidence type="ECO:0000313" key="9">
    <source>
        <dbReference type="EMBL" id="MFD2916626.1"/>
    </source>
</evidence>
<gene>
    <name evidence="6" type="primary">clpP</name>
    <name evidence="9" type="ORF">ACFS29_13310</name>
</gene>
<dbReference type="PROSITE" id="PS00382">
    <property type="entry name" value="CLP_PROTEASE_HIS"/>
    <property type="match status" value="1"/>
</dbReference>
<evidence type="ECO:0000256" key="5">
    <source>
        <dbReference type="ARBA" id="ARBA00034021"/>
    </source>
</evidence>
<comment type="catalytic activity">
    <reaction evidence="5 6 7">
        <text>Hydrolysis of proteins to small peptides in the presence of ATP and magnesium. alpha-casein is the usual test substrate. In the absence of ATP, only oligopeptides shorter than five residues are hydrolyzed (such as succinyl-Leu-Tyr-|-NHMec, and Leu-Tyr-Leu-|-Tyr-Trp, in which cleavage of the -Tyr-|-Leu- and -Tyr-|-Trp bonds also occurs).</text>
        <dbReference type="EC" id="3.4.21.92"/>
    </reaction>
</comment>
<evidence type="ECO:0000256" key="3">
    <source>
        <dbReference type="ARBA" id="ARBA00022801"/>
    </source>
</evidence>
<dbReference type="Proteomes" id="UP001597548">
    <property type="component" value="Unassembled WGS sequence"/>
</dbReference>
<dbReference type="RefSeq" id="WP_194506509.1">
    <property type="nucleotide sequence ID" value="NZ_JADILU010000001.1"/>
</dbReference>
<dbReference type="InterPro" id="IPR029045">
    <property type="entry name" value="ClpP/crotonase-like_dom_sf"/>
</dbReference>
<dbReference type="CDD" id="cd07017">
    <property type="entry name" value="S14_ClpP_2"/>
    <property type="match status" value="1"/>
</dbReference>
<dbReference type="GO" id="GO:0008233">
    <property type="term" value="F:peptidase activity"/>
    <property type="evidence" value="ECO:0007669"/>
    <property type="project" value="UniProtKB-KW"/>
</dbReference>
<comment type="subunit">
    <text evidence="6">Fourteen ClpP subunits assemble into 2 heptameric rings which stack back to back to give a disk-like structure with a central cavity, resembling the structure of eukaryotic proteasomes.</text>
</comment>
<dbReference type="InterPro" id="IPR023562">
    <property type="entry name" value="ClpP/TepA"/>
</dbReference>
<keyword evidence="2 6" id="KW-0645">Protease</keyword>
<dbReference type="Gene3D" id="3.90.226.10">
    <property type="entry name" value="2-enoyl-CoA Hydratase, Chain A, domain 1"/>
    <property type="match status" value="1"/>
</dbReference>
<evidence type="ECO:0000256" key="2">
    <source>
        <dbReference type="ARBA" id="ARBA00022670"/>
    </source>
</evidence>
<comment type="subcellular location">
    <subcellularLocation>
        <location evidence="6">Cytoplasm</location>
    </subcellularLocation>
</comment>
<dbReference type="PANTHER" id="PTHR10381:SF11">
    <property type="entry name" value="ATP-DEPENDENT CLP PROTEASE PROTEOLYTIC SUBUNIT, MITOCHONDRIAL"/>
    <property type="match status" value="1"/>
</dbReference>
<proteinExistence type="inferred from homology"/>
<sequence length="180" mass="19885">MSKQAKTQDLIDSKLLEERKVFLWGMVDDKSAKHVIDRLLYLDSLEKKDIHLYINSPGGYVTSGFAMYDCIKSLNSDVSTICTGLAASMGSILLSVGTKGKRFIQPHARVMIHQPSGGARGQASDIEITAQEILKTKELSAKILADNCGQDFDKVMKDFNRDHWMGAEESKAYGIVDGII</sequence>
<organism evidence="9 10">
    <name type="scientific">Psychroserpens luteus</name>
    <dbReference type="NCBI Taxonomy" id="1434066"/>
    <lineage>
        <taxon>Bacteria</taxon>
        <taxon>Pseudomonadati</taxon>
        <taxon>Bacteroidota</taxon>
        <taxon>Flavobacteriia</taxon>
        <taxon>Flavobacteriales</taxon>
        <taxon>Flavobacteriaceae</taxon>
        <taxon>Psychroserpens</taxon>
    </lineage>
</organism>
<dbReference type="Pfam" id="PF00574">
    <property type="entry name" value="CLP_protease"/>
    <property type="match status" value="1"/>
</dbReference>
<protein>
    <recommendedName>
        <fullName evidence="6 8">ATP-dependent Clp protease proteolytic subunit</fullName>
        <ecNumber evidence="6">3.4.21.92</ecNumber>
    </recommendedName>
    <alternativeName>
        <fullName evidence="6">Endopeptidase Clp</fullName>
    </alternativeName>
</protein>
<dbReference type="EMBL" id="JBHUOS010000010">
    <property type="protein sequence ID" value="MFD2916626.1"/>
    <property type="molecule type" value="Genomic_DNA"/>
</dbReference>
<dbReference type="InterPro" id="IPR001907">
    <property type="entry name" value="ClpP"/>
</dbReference>
<reference evidence="10" key="1">
    <citation type="journal article" date="2019" name="Int. J. Syst. Evol. Microbiol.">
        <title>The Global Catalogue of Microorganisms (GCM) 10K type strain sequencing project: providing services to taxonomists for standard genome sequencing and annotation.</title>
        <authorList>
            <consortium name="The Broad Institute Genomics Platform"/>
            <consortium name="The Broad Institute Genome Sequencing Center for Infectious Disease"/>
            <person name="Wu L."/>
            <person name="Ma J."/>
        </authorList>
    </citation>
    <scope>NUCLEOTIDE SEQUENCE [LARGE SCALE GENOMIC DNA]</scope>
    <source>
        <strain evidence="10">KCTC 32514</strain>
    </source>
</reference>
<comment type="caution">
    <text evidence="9">The sequence shown here is derived from an EMBL/GenBank/DDBJ whole genome shotgun (WGS) entry which is preliminary data.</text>
</comment>
<keyword evidence="4 6" id="KW-0720">Serine protease</keyword>
<dbReference type="PRINTS" id="PR00127">
    <property type="entry name" value="CLPPROTEASEP"/>
</dbReference>
<evidence type="ECO:0000256" key="6">
    <source>
        <dbReference type="HAMAP-Rule" id="MF_00444"/>
    </source>
</evidence>
<evidence type="ECO:0000256" key="8">
    <source>
        <dbReference type="RuleBase" id="RU003567"/>
    </source>
</evidence>
<evidence type="ECO:0000313" key="10">
    <source>
        <dbReference type="Proteomes" id="UP001597548"/>
    </source>
</evidence>
<comment type="similarity">
    <text evidence="1 6 8">Belongs to the peptidase S14 family.</text>
</comment>
<dbReference type="EC" id="3.4.21.92" evidence="6"/>
<accession>A0ABW5ZXH3</accession>
<evidence type="ECO:0000256" key="1">
    <source>
        <dbReference type="ARBA" id="ARBA00007039"/>
    </source>
</evidence>
<dbReference type="PANTHER" id="PTHR10381">
    <property type="entry name" value="ATP-DEPENDENT CLP PROTEASE PROTEOLYTIC SUBUNIT"/>
    <property type="match status" value="1"/>
</dbReference>
<dbReference type="HAMAP" id="MF_00444">
    <property type="entry name" value="ClpP"/>
    <property type="match status" value="1"/>
</dbReference>
<evidence type="ECO:0000256" key="7">
    <source>
        <dbReference type="PROSITE-ProRule" id="PRU10086"/>
    </source>
</evidence>
<evidence type="ECO:0000256" key="4">
    <source>
        <dbReference type="ARBA" id="ARBA00022825"/>
    </source>
</evidence>
<dbReference type="GO" id="GO:0006508">
    <property type="term" value="P:proteolysis"/>
    <property type="evidence" value="ECO:0007669"/>
    <property type="project" value="UniProtKB-KW"/>
</dbReference>
<keyword evidence="6" id="KW-0963">Cytoplasm</keyword>
<dbReference type="NCBIfam" id="NF009205">
    <property type="entry name" value="PRK12553.1"/>
    <property type="match status" value="1"/>
</dbReference>